<dbReference type="InterPro" id="IPR036097">
    <property type="entry name" value="HisK_dim/P_sf"/>
</dbReference>
<dbReference type="OrthoDB" id="9815202at2"/>
<feature type="transmembrane region" description="Helical" evidence="10">
    <location>
        <begin position="12"/>
        <end position="31"/>
    </location>
</feature>
<evidence type="ECO:0000256" key="5">
    <source>
        <dbReference type="ARBA" id="ARBA00022679"/>
    </source>
</evidence>
<keyword evidence="13" id="KW-1185">Reference proteome</keyword>
<dbReference type="GO" id="GO:0000155">
    <property type="term" value="F:phosphorelay sensor kinase activity"/>
    <property type="evidence" value="ECO:0007669"/>
    <property type="project" value="InterPro"/>
</dbReference>
<dbReference type="PROSITE" id="PS50109">
    <property type="entry name" value="HIS_KIN"/>
    <property type="match status" value="1"/>
</dbReference>
<evidence type="ECO:0000256" key="10">
    <source>
        <dbReference type="SAM" id="Phobius"/>
    </source>
</evidence>
<evidence type="ECO:0000256" key="6">
    <source>
        <dbReference type="ARBA" id="ARBA00022692"/>
    </source>
</evidence>
<dbReference type="PRINTS" id="PR00344">
    <property type="entry name" value="BCTRLSENSOR"/>
</dbReference>
<dbReference type="SUPFAM" id="SSF55874">
    <property type="entry name" value="ATPase domain of HSP90 chaperone/DNA topoisomerase II/histidine kinase"/>
    <property type="match status" value="1"/>
</dbReference>
<reference evidence="13" key="1">
    <citation type="submission" date="2017-03" db="EMBL/GenBank/DDBJ databases">
        <authorList>
            <person name="Rodrigo-Torres L."/>
            <person name="Arahal R.D."/>
            <person name="Lucena T."/>
        </authorList>
    </citation>
    <scope>NUCLEOTIDE SEQUENCE [LARGE SCALE GENOMIC DNA]</scope>
    <source>
        <strain evidence="13">CECT 8411</strain>
    </source>
</reference>
<dbReference type="InterPro" id="IPR005467">
    <property type="entry name" value="His_kinase_dom"/>
</dbReference>
<comment type="subcellular location">
    <subcellularLocation>
        <location evidence="2">Membrane</location>
    </subcellularLocation>
</comment>
<evidence type="ECO:0000256" key="7">
    <source>
        <dbReference type="ARBA" id="ARBA00022777"/>
    </source>
</evidence>
<evidence type="ECO:0000313" key="13">
    <source>
        <dbReference type="Proteomes" id="UP000193778"/>
    </source>
</evidence>
<keyword evidence="6 10" id="KW-0812">Transmembrane</keyword>
<proteinExistence type="predicted"/>
<organism evidence="12 13">
    <name type="scientific">Ruegeria meonggei</name>
    <dbReference type="NCBI Taxonomy" id="1446476"/>
    <lineage>
        <taxon>Bacteria</taxon>
        <taxon>Pseudomonadati</taxon>
        <taxon>Pseudomonadota</taxon>
        <taxon>Alphaproteobacteria</taxon>
        <taxon>Rhodobacterales</taxon>
        <taxon>Roseobacteraceae</taxon>
        <taxon>Ruegeria</taxon>
    </lineage>
</organism>
<evidence type="ECO:0000256" key="9">
    <source>
        <dbReference type="ARBA" id="ARBA00023136"/>
    </source>
</evidence>
<dbReference type="EMBL" id="FWFP01000011">
    <property type="protein sequence ID" value="SLN69711.1"/>
    <property type="molecule type" value="Genomic_DNA"/>
</dbReference>
<dbReference type="EC" id="2.7.13.3" evidence="3"/>
<dbReference type="InterPro" id="IPR004358">
    <property type="entry name" value="Sig_transdc_His_kin-like_C"/>
</dbReference>
<name>A0A1X7A3M0_9RHOB</name>
<evidence type="ECO:0000256" key="1">
    <source>
        <dbReference type="ARBA" id="ARBA00000085"/>
    </source>
</evidence>
<evidence type="ECO:0000256" key="2">
    <source>
        <dbReference type="ARBA" id="ARBA00004370"/>
    </source>
</evidence>
<dbReference type="CDD" id="cd00082">
    <property type="entry name" value="HisKA"/>
    <property type="match status" value="1"/>
</dbReference>
<dbReference type="PANTHER" id="PTHR45436">
    <property type="entry name" value="SENSOR HISTIDINE KINASE YKOH"/>
    <property type="match status" value="1"/>
</dbReference>
<keyword evidence="9 10" id="KW-0472">Membrane</keyword>
<dbReference type="SMART" id="SM00387">
    <property type="entry name" value="HATPase_c"/>
    <property type="match status" value="1"/>
</dbReference>
<dbReference type="Proteomes" id="UP000193778">
    <property type="component" value="Unassembled WGS sequence"/>
</dbReference>
<dbReference type="RefSeq" id="WP_085824033.1">
    <property type="nucleotide sequence ID" value="NZ_FWFP01000011.1"/>
</dbReference>
<gene>
    <name evidence="12" type="primary">phoQ</name>
    <name evidence="12" type="ORF">RUM8411_03572</name>
</gene>
<feature type="transmembrane region" description="Helical" evidence="10">
    <location>
        <begin position="162"/>
        <end position="185"/>
    </location>
</feature>
<protein>
    <recommendedName>
        <fullName evidence="3">histidine kinase</fullName>
        <ecNumber evidence="3">2.7.13.3</ecNumber>
    </recommendedName>
</protein>
<evidence type="ECO:0000256" key="8">
    <source>
        <dbReference type="ARBA" id="ARBA00022989"/>
    </source>
</evidence>
<keyword evidence="8 10" id="KW-1133">Transmembrane helix</keyword>
<evidence type="ECO:0000256" key="4">
    <source>
        <dbReference type="ARBA" id="ARBA00022553"/>
    </source>
</evidence>
<dbReference type="Pfam" id="PF02518">
    <property type="entry name" value="HATPase_c"/>
    <property type="match status" value="1"/>
</dbReference>
<evidence type="ECO:0000259" key="11">
    <source>
        <dbReference type="PROSITE" id="PS50109"/>
    </source>
</evidence>
<feature type="domain" description="Histidine kinase" evidence="11">
    <location>
        <begin position="241"/>
        <end position="444"/>
    </location>
</feature>
<accession>A0A1X7A3M0</accession>
<dbReference type="InterPro" id="IPR003594">
    <property type="entry name" value="HATPase_dom"/>
</dbReference>
<dbReference type="AlphaFoldDB" id="A0A1X7A3M0"/>
<keyword evidence="5 12" id="KW-0808">Transferase</keyword>
<dbReference type="SUPFAM" id="SSF47384">
    <property type="entry name" value="Homodimeric domain of signal transducing histidine kinase"/>
    <property type="match status" value="1"/>
</dbReference>
<keyword evidence="7 12" id="KW-0418">Kinase</keyword>
<dbReference type="InterPro" id="IPR050428">
    <property type="entry name" value="TCS_sensor_his_kinase"/>
</dbReference>
<dbReference type="PANTHER" id="PTHR45436:SF5">
    <property type="entry name" value="SENSOR HISTIDINE KINASE TRCS"/>
    <property type="match status" value="1"/>
</dbReference>
<comment type="catalytic activity">
    <reaction evidence="1">
        <text>ATP + protein L-histidine = ADP + protein N-phospho-L-histidine.</text>
        <dbReference type="EC" id="2.7.13.3"/>
    </reaction>
</comment>
<evidence type="ECO:0000313" key="12">
    <source>
        <dbReference type="EMBL" id="SLN69711.1"/>
    </source>
</evidence>
<sequence length="452" mass="49166">MLSLRQRALFGGVASGALSVGVGTLAVFSYIDSRVSSQFDAALRDRHTQLVVGLSVTTQNPDALRDIMFDPAYSTPYSGRYWQISNADGDIFTSASLFDETIAEPSGSPENATLWNTSGPEGEVLRSAYQTISYEDGTIWGISVAESQSQLLNERRAAQRSLLPVFGLVGLIGVAGSLLLMTFILGPLQKLRTDVSHRWDFDDDLDPADYPEEVAPLVEDLNQLLRRNRDIVSGSRRHAADLAHALKTPAAILRNELQGMTESDISTGIAQEALDRIDAQLGRSLARLRAMNTAELTHSRTDVSNSVNRLIRLFSTMAERDGKTLEINNDPELWVRMDTQDIEEVLGNLLDNAVKWCRSTVRLTAQRRAGCIEVCIEDDGPGIPEDARPEALRSGGRLDTSFKGSGLGLAIAVDLLNAYGARLELGKSDSLGGLNSRVVIPTNIKPTPAQVC</sequence>
<evidence type="ECO:0000256" key="3">
    <source>
        <dbReference type="ARBA" id="ARBA00012438"/>
    </source>
</evidence>
<dbReference type="Gene3D" id="3.30.565.10">
    <property type="entry name" value="Histidine kinase-like ATPase, C-terminal domain"/>
    <property type="match status" value="1"/>
</dbReference>
<dbReference type="GO" id="GO:0005886">
    <property type="term" value="C:plasma membrane"/>
    <property type="evidence" value="ECO:0007669"/>
    <property type="project" value="TreeGrafter"/>
</dbReference>
<dbReference type="InterPro" id="IPR003661">
    <property type="entry name" value="HisK_dim/P_dom"/>
</dbReference>
<dbReference type="InterPro" id="IPR036890">
    <property type="entry name" value="HATPase_C_sf"/>
</dbReference>
<keyword evidence="4" id="KW-0597">Phosphoprotein</keyword>